<dbReference type="InterPro" id="IPR051054">
    <property type="entry name" value="SorC_transcr_regulators"/>
</dbReference>
<dbReference type="EMBL" id="BAAAQX010000025">
    <property type="protein sequence ID" value="GAA2212204.1"/>
    <property type="molecule type" value="Genomic_DNA"/>
</dbReference>
<comment type="similarity">
    <text evidence="1">Belongs to the SorC transcriptional regulatory family.</text>
</comment>
<accession>A0ABN3CRX5</accession>
<feature type="domain" description="Sugar-binding" evidence="5">
    <location>
        <begin position="70"/>
        <end position="316"/>
    </location>
</feature>
<dbReference type="Proteomes" id="UP001499843">
    <property type="component" value="Unassembled WGS sequence"/>
</dbReference>
<dbReference type="InterPro" id="IPR000835">
    <property type="entry name" value="HTH_MarR-typ"/>
</dbReference>
<dbReference type="SUPFAM" id="SSF46785">
    <property type="entry name" value="Winged helix' DNA-binding domain"/>
    <property type="match status" value="1"/>
</dbReference>
<comment type="caution">
    <text evidence="7">The sequence shown here is derived from an EMBL/GenBank/DDBJ whole genome shotgun (WGS) entry which is preliminary data.</text>
</comment>
<evidence type="ECO:0000313" key="7">
    <source>
        <dbReference type="EMBL" id="GAA2212204.1"/>
    </source>
</evidence>
<dbReference type="SUPFAM" id="SSF100950">
    <property type="entry name" value="NagB/RpiA/CoA transferase-like"/>
    <property type="match status" value="1"/>
</dbReference>
<dbReference type="Pfam" id="PF12802">
    <property type="entry name" value="MarR_2"/>
    <property type="match status" value="1"/>
</dbReference>
<gene>
    <name evidence="7" type="ORF">GCM10009850_076660</name>
</gene>
<dbReference type="Gene3D" id="1.10.10.60">
    <property type="entry name" value="Homeodomain-like"/>
    <property type="match status" value="1"/>
</dbReference>
<dbReference type="PANTHER" id="PTHR34294">
    <property type="entry name" value="TRANSCRIPTIONAL REGULATOR-RELATED"/>
    <property type="match status" value="1"/>
</dbReference>
<name>A0ABN3CRX5_9ACTN</name>
<sequence length="318" mass="34216">MTQDPEHDVTRDHLRLLARVARMYHEQGIRQPEIAAALNLSQPRVSRLLKEAVTRGLVRTVVTLPDGVHTELEEELQRRYGLRDAVVVDVEDFQEDVIPPLATAAAAYLDVTLIGGDVVGLTPWSRTLQATVSRLPQKNARAAERVIQLAGGLGRPEAQVHATRLIARLADLTNARPVFVPLPGVVATSAIREALLQDPDLAEVQAQWHDLTLTLTGIGGLDPAVHGGVPGPADQEELRGLGAVGDVCLHFFDATGKPVASALDRRVIGIDSATFRAVERRVGIAGGLRKLAAIKAAVEGGWVNVLITDLRVARRLCA</sequence>
<dbReference type="Gene3D" id="3.40.50.1360">
    <property type="match status" value="1"/>
</dbReference>
<feature type="domain" description="HTH marR-type" evidence="6">
    <location>
        <begin position="7"/>
        <end position="61"/>
    </location>
</feature>
<evidence type="ECO:0000256" key="1">
    <source>
        <dbReference type="ARBA" id="ARBA00010466"/>
    </source>
</evidence>
<keyword evidence="2" id="KW-0805">Transcription regulation</keyword>
<dbReference type="InterPro" id="IPR037171">
    <property type="entry name" value="NagB/RpiA_transferase-like"/>
</dbReference>
<evidence type="ECO:0000256" key="4">
    <source>
        <dbReference type="ARBA" id="ARBA00023163"/>
    </source>
</evidence>
<organism evidence="7 8">
    <name type="scientific">Nonomuraea monospora</name>
    <dbReference type="NCBI Taxonomy" id="568818"/>
    <lineage>
        <taxon>Bacteria</taxon>
        <taxon>Bacillati</taxon>
        <taxon>Actinomycetota</taxon>
        <taxon>Actinomycetes</taxon>
        <taxon>Streptosporangiales</taxon>
        <taxon>Streptosporangiaceae</taxon>
        <taxon>Nonomuraea</taxon>
    </lineage>
</organism>
<keyword evidence="4" id="KW-0804">Transcription</keyword>
<dbReference type="InterPro" id="IPR007324">
    <property type="entry name" value="Sugar-bd_dom_put"/>
</dbReference>
<keyword evidence="3" id="KW-0238">DNA-binding</keyword>
<proteinExistence type="inferred from homology"/>
<protein>
    <submittedName>
        <fullName evidence="7">Sugar-binding transcriptional regulator</fullName>
    </submittedName>
</protein>
<dbReference type="Pfam" id="PF04198">
    <property type="entry name" value="Sugar-bind"/>
    <property type="match status" value="1"/>
</dbReference>
<evidence type="ECO:0000259" key="5">
    <source>
        <dbReference type="Pfam" id="PF04198"/>
    </source>
</evidence>
<evidence type="ECO:0000259" key="6">
    <source>
        <dbReference type="Pfam" id="PF12802"/>
    </source>
</evidence>
<evidence type="ECO:0000256" key="3">
    <source>
        <dbReference type="ARBA" id="ARBA00023125"/>
    </source>
</evidence>
<evidence type="ECO:0000256" key="2">
    <source>
        <dbReference type="ARBA" id="ARBA00023015"/>
    </source>
</evidence>
<keyword evidence="8" id="KW-1185">Reference proteome</keyword>
<reference evidence="7 8" key="1">
    <citation type="journal article" date="2019" name="Int. J. Syst. Evol. Microbiol.">
        <title>The Global Catalogue of Microorganisms (GCM) 10K type strain sequencing project: providing services to taxonomists for standard genome sequencing and annotation.</title>
        <authorList>
            <consortium name="The Broad Institute Genomics Platform"/>
            <consortium name="The Broad Institute Genome Sequencing Center for Infectious Disease"/>
            <person name="Wu L."/>
            <person name="Ma J."/>
        </authorList>
    </citation>
    <scope>NUCLEOTIDE SEQUENCE [LARGE SCALE GENOMIC DNA]</scope>
    <source>
        <strain evidence="7 8">JCM 16114</strain>
    </source>
</reference>
<dbReference type="RefSeq" id="WP_344486260.1">
    <property type="nucleotide sequence ID" value="NZ_BAAAQX010000025.1"/>
</dbReference>
<dbReference type="PANTHER" id="PTHR34294:SF1">
    <property type="entry name" value="TRANSCRIPTIONAL REGULATOR LSRR"/>
    <property type="match status" value="1"/>
</dbReference>
<dbReference type="InterPro" id="IPR036390">
    <property type="entry name" value="WH_DNA-bd_sf"/>
</dbReference>
<evidence type="ECO:0000313" key="8">
    <source>
        <dbReference type="Proteomes" id="UP001499843"/>
    </source>
</evidence>